<feature type="region of interest" description="Disordered" evidence="1">
    <location>
        <begin position="121"/>
        <end position="185"/>
    </location>
</feature>
<dbReference type="Proteomes" id="UP000010931">
    <property type="component" value="Unassembled WGS sequence"/>
</dbReference>
<keyword evidence="3" id="KW-1185">Reference proteome</keyword>
<feature type="compositionally biased region" description="Polar residues" evidence="1">
    <location>
        <begin position="176"/>
        <end position="185"/>
    </location>
</feature>
<proteinExistence type="predicted"/>
<feature type="non-terminal residue" evidence="2">
    <location>
        <position position="1"/>
    </location>
</feature>
<accession>L7ERN2</accession>
<feature type="region of interest" description="Disordered" evidence="1">
    <location>
        <begin position="1"/>
        <end position="35"/>
    </location>
</feature>
<evidence type="ECO:0000313" key="3">
    <source>
        <dbReference type="Proteomes" id="UP000010931"/>
    </source>
</evidence>
<sequence length="185" mass="20914">EQPELPFQMPFRRLLSRRQPRPPPRPYEAVDGLGQVLPHDPRQCVHPLRILGQHLRHPPGFQQRADQPGQFGYLPGSPERQLDLPQIGVQPFEVAPQLVELGGELRRRVREVRQLLPLRRGDQRARAVQPGDDDRPVRPRQTREGQHQAHQPARAPGDVLAGLQEPQEPKRPAVSCRSTGSHGSP</sequence>
<evidence type="ECO:0000313" key="2">
    <source>
        <dbReference type="EMBL" id="ELP61386.1"/>
    </source>
</evidence>
<feature type="compositionally biased region" description="Basic and acidic residues" evidence="1">
    <location>
        <begin position="132"/>
        <end position="147"/>
    </location>
</feature>
<evidence type="ECO:0000256" key="1">
    <source>
        <dbReference type="SAM" id="MobiDB-lite"/>
    </source>
</evidence>
<protein>
    <submittedName>
        <fullName evidence="2">Uncharacterized protein</fullName>
    </submittedName>
</protein>
<dbReference type="EMBL" id="AEJB01000687">
    <property type="protein sequence ID" value="ELP61386.1"/>
    <property type="molecule type" value="Genomic_DNA"/>
</dbReference>
<comment type="caution">
    <text evidence="2">The sequence shown here is derived from an EMBL/GenBank/DDBJ whole genome shotgun (WGS) entry which is preliminary data.</text>
</comment>
<gene>
    <name evidence="2" type="ORF">STRTUCAR8_07079</name>
</gene>
<name>L7ERN2_STRT8</name>
<reference evidence="2 3" key="1">
    <citation type="journal article" date="2011" name="Plasmid">
        <title>Streptomyces turgidiscabies Car8 contains a modular pathogenicity island that shares virulence genes with other actinobacterial plant pathogens.</title>
        <authorList>
            <person name="Huguet-Tapia J.C."/>
            <person name="Badger J.H."/>
            <person name="Loria R."/>
            <person name="Pettis G.S."/>
        </authorList>
    </citation>
    <scope>NUCLEOTIDE SEQUENCE [LARGE SCALE GENOMIC DNA]</scope>
    <source>
        <strain evidence="2 3">Car8</strain>
    </source>
</reference>
<organism evidence="2 3">
    <name type="scientific">Streptomyces turgidiscabies (strain Car8)</name>
    <dbReference type="NCBI Taxonomy" id="698760"/>
    <lineage>
        <taxon>Bacteria</taxon>
        <taxon>Bacillati</taxon>
        <taxon>Actinomycetota</taxon>
        <taxon>Actinomycetes</taxon>
        <taxon>Kitasatosporales</taxon>
        <taxon>Streptomycetaceae</taxon>
        <taxon>Streptomyces</taxon>
    </lineage>
</organism>
<dbReference type="AlphaFoldDB" id="L7ERN2"/>